<sequence length="1439" mass="161662">MPCRKGKGKGVEDEVEVYEPASPPERVLIILDSSEDDLDLQEVRRSLMITGRGRARAAERVGEEAPRGSGRRAAPVVASRRRRRRSRSRSRSPRAARPRAESSRRPTARRARARARSPSLEIIDVDSGSDRGVVRVKEEPRSGSDSDYNGARGRARARARAPVAATAAKKKKRKRGKEAPSRAQESREVVRVKEEPNSDGNGAGGRARARSPVAAAAKQRKRGGREAPSRAQESRVPVQIKEEPYSGSDSDGNVAGGRAVVPAADAKQGKRGKKTPSRGKGRRVVVRETSTPAAPSNGAPSVGRGKGRGPGRGRQRSKGAVRGRATPVNRVSTGVGSRTRSRLAEQGRAFAQEEEEQVEEREEEEEEEEQGRAFAQVKEEQVEEQEEDEEEGEEEMEMEVEVEVRSDDNDHGNGGIRGEGGGTDDVAEIEEEELGTDEDETSDDSDENFSDEEGDEEELEEEEEEEEEEDDDDDDDEEEEEPGVAPDQPGEAGEESPPRSRIMAMPLMGKRMFEGFSFLQQVDTSTGRDIRARTRSNFKRKKLLDKKLLKRGTFAKPYCIDVSSSGSEEDVPQPEQSAYGGDCGDDDGGSDGNEEHRAVKRRKLNRRQSAHSDSEEDTTFVCDVKEGSGSRRVQEGAPRRQVKKEGSNKKKDGSTPQCVRNNGPKVGRQTNGLNGQGGVSFKRNVKIAQRRKRRRATADQEKYGHLLDPMFDEIESNQYEPVPEEQIDRRLPLVFAFGDDDKLEEKSKHDKLQDEDELWKEFDFALESINVCSHNCEEGEKEDEQEIPADKAASCIQGKHELIIDEQIGLRCKHCNFVDLEIRFVLPSMVKSCTERDMRKDHELDLFFDDILTSAGYEGPRDFGGQKTGLVWDLVPGVREDMFPHQQEGFEFMWRKLAGGTSIEQLRNNANTIEGGCVISHAPGTGKTRLAITFVQSYFAFFPECCPVIIAPRGMLATWEQEFRKWKVKVPFHVLNSKEINWKEDRTIKQLAIMDENLAQSLARNKLDHKFRRKLKLASWRKGSSIIGVSYTLFRKLANQSSMDGNMVRNLLLEKPDLLVLDEGHTPRNKKSLIWKVLEEVRTKKRIILSGTPFQNSFLELSNVLYLIRPKFARHFASKSFKKIGLEDYWTSLTLNNITEKKIDEIRQILDPIVHIHNGDILQKSLPGLRESVVILNPLPHQKEIITAMENTVTMGTLDAEYKISLASIHPFLVTCAKLSEKETSSVDVSLLKSLRPNPCVGVKTKFVLEIVRLCEAMKERVLVFSQYLEPLSLIMDQLSKMFNWTEGEEILLMSGNVLVQNREALMEAFNNMKSNAKVMLASTKACCEGITLIGASRVVLLDVVWNPSVGRQAIGRAYRIGQEKIVYTYNLITEGTKEKDKYDRQAKKDHMSKLLFSKEPHAAGFNLSQEVIFNDKILEAMTSHRELKDMFVKILHSH</sequence>
<dbReference type="InterPro" id="IPR000330">
    <property type="entry name" value="SNF2_N"/>
</dbReference>
<feature type="compositionally biased region" description="Low complexity" evidence="7">
    <location>
        <begin position="67"/>
        <end position="78"/>
    </location>
</feature>
<keyword evidence="2" id="KW-0547">Nucleotide-binding</keyword>
<feature type="compositionally biased region" description="Basic and acidic residues" evidence="7">
    <location>
        <begin position="128"/>
        <end position="144"/>
    </location>
</feature>
<evidence type="ECO:0000259" key="9">
    <source>
        <dbReference type="PROSITE" id="PS51194"/>
    </source>
</evidence>
<evidence type="ECO:0000256" key="7">
    <source>
        <dbReference type="SAM" id="MobiDB-lite"/>
    </source>
</evidence>
<keyword evidence="11" id="KW-1185">Reference proteome</keyword>
<keyword evidence="4" id="KW-0347">Helicase</keyword>
<feature type="compositionally biased region" description="Basic residues" evidence="7">
    <location>
        <begin position="269"/>
        <end position="284"/>
    </location>
</feature>
<evidence type="ECO:0000259" key="8">
    <source>
        <dbReference type="PROSITE" id="PS51192"/>
    </source>
</evidence>
<dbReference type="Pfam" id="PF00176">
    <property type="entry name" value="SNF2-rel_dom"/>
    <property type="match status" value="1"/>
</dbReference>
<dbReference type="PANTHER" id="PTHR45821:SF5">
    <property type="entry name" value="SNF2 DOMAIN-CONTAINING PROTEIN CLASSY 4"/>
    <property type="match status" value="1"/>
</dbReference>
<dbReference type="eggNOG" id="KOG0390">
    <property type="taxonomic scope" value="Eukaryota"/>
</dbReference>
<dbReference type="InterPro" id="IPR014001">
    <property type="entry name" value="Helicase_ATP-bd"/>
</dbReference>
<feature type="compositionally biased region" description="Acidic residues" evidence="7">
    <location>
        <begin position="425"/>
        <end position="482"/>
    </location>
</feature>
<feature type="compositionally biased region" description="Basic and acidic residues" evidence="7">
    <location>
        <begin position="623"/>
        <end position="653"/>
    </location>
</feature>
<evidence type="ECO:0000313" key="10">
    <source>
        <dbReference type="EnsemblPlants" id="ONIVA02G28500.1"/>
    </source>
</evidence>
<evidence type="ECO:0000256" key="5">
    <source>
        <dbReference type="ARBA" id="ARBA00022840"/>
    </source>
</evidence>
<dbReference type="GO" id="GO:0005524">
    <property type="term" value="F:ATP binding"/>
    <property type="evidence" value="ECO:0007669"/>
    <property type="project" value="UniProtKB-KW"/>
</dbReference>
<proteinExistence type="predicted"/>
<evidence type="ECO:0000256" key="1">
    <source>
        <dbReference type="ARBA" id="ARBA00004123"/>
    </source>
</evidence>
<feature type="compositionally biased region" description="Basic residues" evidence="7">
    <location>
        <begin position="305"/>
        <end position="321"/>
    </location>
</feature>
<dbReference type="InterPro" id="IPR038718">
    <property type="entry name" value="SNF2-like_sf"/>
</dbReference>
<evidence type="ECO:0000256" key="6">
    <source>
        <dbReference type="ARBA" id="ARBA00023242"/>
    </source>
</evidence>
<feature type="compositionally biased region" description="Basic residues" evidence="7">
    <location>
        <begin position="79"/>
        <end position="97"/>
    </location>
</feature>
<feature type="domain" description="Helicase ATP-binding" evidence="8">
    <location>
        <begin position="908"/>
        <end position="1111"/>
    </location>
</feature>
<dbReference type="CDD" id="cd18793">
    <property type="entry name" value="SF2_C_SNF"/>
    <property type="match status" value="1"/>
</dbReference>
<feature type="compositionally biased region" description="Basic residues" evidence="7">
    <location>
        <begin position="683"/>
        <end position="695"/>
    </location>
</feature>
<feature type="compositionally biased region" description="Basic and acidic residues" evidence="7">
    <location>
        <begin position="56"/>
        <end position="66"/>
    </location>
</feature>
<dbReference type="SMART" id="SM00487">
    <property type="entry name" value="DEXDc"/>
    <property type="match status" value="1"/>
</dbReference>
<feature type="compositionally biased region" description="Basic and acidic residues" evidence="7">
    <location>
        <begin position="402"/>
        <end position="411"/>
    </location>
</feature>
<dbReference type="EnsemblPlants" id="ONIVA02G28500.1">
    <property type="protein sequence ID" value="ONIVA02G28500.1"/>
    <property type="gene ID" value="ONIVA02G28500"/>
</dbReference>
<feature type="compositionally biased region" description="Gly residues" evidence="7">
    <location>
        <begin position="412"/>
        <end position="423"/>
    </location>
</feature>
<feature type="compositionally biased region" description="Acidic residues" evidence="7">
    <location>
        <begin position="381"/>
        <end position="401"/>
    </location>
</feature>
<dbReference type="GO" id="GO:0004386">
    <property type="term" value="F:helicase activity"/>
    <property type="evidence" value="ECO:0007669"/>
    <property type="project" value="UniProtKB-KW"/>
</dbReference>
<dbReference type="Gene3D" id="3.40.50.300">
    <property type="entry name" value="P-loop containing nucleotide triphosphate hydrolases"/>
    <property type="match status" value="1"/>
</dbReference>
<dbReference type="InterPro" id="IPR001650">
    <property type="entry name" value="Helicase_C-like"/>
</dbReference>
<feature type="compositionally biased region" description="Basic residues" evidence="7">
    <location>
        <begin position="598"/>
        <end position="609"/>
    </location>
</feature>
<feature type="region of interest" description="Disordered" evidence="7">
    <location>
        <begin position="46"/>
        <end position="506"/>
    </location>
</feature>
<dbReference type="PANTHER" id="PTHR45821">
    <property type="entry name" value="SNF2 DOMAIN-CONTAINING PROTEIN CLASSY 2-RELATED"/>
    <property type="match status" value="1"/>
</dbReference>
<dbReference type="InterPro" id="IPR027417">
    <property type="entry name" value="P-loop_NTPase"/>
</dbReference>
<dbReference type="InterPro" id="IPR044567">
    <property type="entry name" value="CLSY/DRD1"/>
</dbReference>
<dbReference type="InterPro" id="IPR049730">
    <property type="entry name" value="SNF2/RAD54-like_C"/>
</dbReference>
<dbReference type="PROSITE" id="PS51194">
    <property type="entry name" value="HELICASE_CTER"/>
    <property type="match status" value="1"/>
</dbReference>
<reference evidence="10" key="1">
    <citation type="submission" date="2015-04" db="UniProtKB">
        <authorList>
            <consortium name="EnsemblPlants"/>
        </authorList>
    </citation>
    <scope>IDENTIFICATION</scope>
    <source>
        <strain evidence="10">SL10</strain>
    </source>
</reference>
<dbReference type="PROSITE" id="PS51192">
    <property type="entry name" value="HELICASE_ATP_BIND_1"/>
    <property type="match status" value="1"/>
</dbReference>
<accession>A0A0E0GAG8</accession>
<dbReference type="Pfam" id="PF00271">
    <property type="entry name" value="Helicase_C"/>
    <property type="match status" value="1"/>
</dbReference>
<dbReference type="SUPFAM" id="SSF52540">
    <property type="entry name" value="P-loop containing nucleoside triphosphate hydrolases"/>
    <property type="match status" value="2"/>
</dbReference>
<organism evidence="10">
    <name type="scientific">Oryza nivara</name>
    <name type="common">Indian wild rice</name>
    <name type="synonym">Oryza sativa f. spontanea</name>
    <dbReference type="NCBI Taxonomy" id="4536"/>
    <lineage>
        <taxon>Eukaryota</taxon>
        <taxon>Viridiplantae</taxon>
        <taxon>Streptophyta</taxon>
        <taxon>Embryophyta</taxon>
        <taxon>Tracheophyta</taxon>
        <taxon>Spermatophyta</taxon>
        <taxon>Magnoliopsida</taxon>
        <taxon>Liliopsida</taxon>
        <taxon>Poales</taxon>
        <taxon>Poaceae</taxon>
        <taxon>BOP clade</taxon>
        <taxon>Oryzoideae</taxon>
        <taxon>Oryzeae</taxon>
        <taxon>Oryzinae</taxon>
        <taxon>Oryza</taxon>
    </lineage>
</organism>
<evidence type="ECO:0000256" key="2">
    <source>
        <dbReference type="ARBA" id="ARBA00022741"/>
    </source>
</evidence>
<protein>
    <submittedName>
        <fullName evidence="10">Uncharacterized protein</fullName>
    </submittedName>
</protein>
<dbReference type="Proteomes" id="UP000006591">
    <property type="component" value="Chromosome 2"/>
</dbReference>
<dbReference type="GO" id="GO:0016787">
    <property type="term" value="F:hydrolase activity"/>
    <property type="evidence" value="ECO:0007669"/>
    <property type="project" value="UniProtKB-KW"/>
</dbReference>
<dbReference type="SMART" id="SM00490">
    <property type="entry name" value="HELICc"/>
    <property type="match status" value="1"/>
</dbReference>
<dbReference type="GO" id="GO:0005634">
    <property type="term" value="C:nucleus"/>
    <property type="evidence" value="ECO:0007669"/>
    <property type="project" value="UniProtKB-SubCell"/>
</dbReference>
<evidence type="ECO:0000313" key="11">
    <source>
        <dbReference type="Proteomes" id="UP000006591"/>
    </source>
</evidence>
<feature type="region of interest" description="Disordered" evidence="7">
    <location>
        <begin position="558"/>
        <end position="699"/>
    </location>
</feature>
<keyword evidence="3" id="KW-0378">Hydrolase</keyword>
<dbReference type="Gene3D" id="3.40.50.10810">
    <property type="entry name" value="Tandem AAA-ATPase domain"/>
    <property type="match status" value="1"/>
</dbReference>
<keyword evidence="6" id="KW-0539">Nucleus</keyword>
<feature type="compositionally biased region" description="Acidic residues" evidence="7">
    <location>
        <begin position="352"/>
        <end position="369"/>
    </location>
</feature>
<dbReference type="Gramene" id="ONIVA02G28500.1">
    <property type="protein sequence ID" value="ONIVA02G28500.1"/>
    <property type="gene ID" value="ONIVA02G28500"/>
</dbReference>
<name>A0A0E0GAG8_ORYNI</name>
<evidence type="ECO:0000256" key="3">
    <source>
        <dbReference type="ARBA" id="ARBA00022801"/>
    </source>
</evidence>
<comment type="subcellular location">
    <subcellularLocation>
        <location evidence="1">Nucleus</location>
    </subcellularLocation>
</comment>
<dbReference type="OMA" id="MFNWTEG"/>
<dbReference type="HOGENOM" id="CLU_004404_3_0_1"/>
<feature type="compositionally biased region" description="Basic residues" evidence="7">
    <location>
        <begin position="106"/>
        <end position="115"/>
    </location>
</feature>
<keyword evidence="5" id="KW-0067">ATP-binding</keyword>
<dbReference type="GO" id="GO:0080188">
    <property type="term" value="P:gene silencing by siRNA-directed DNA methylation"/>
    <property type="evidence" value="ECO:0007669"/>
    <property type="project" value="InterPro"/>
</dbReference>
<feature type="compositionally biased region" description="Polar residues" evidence="7">
    <location>
        <begin position="329"/>
        <end position="338"/>
    </location>
</feature>
<feature type="domain" description="Helicase C-terminal" evidence="9">
    <location>
        <begin position="1250"/>
        <end position="1420"/>
    </location>
</feature>
<feature type="compositionally biased region" description="Basic and acidic residues" evidence="7">
    <location>
        <begin position="177"/>
        <end position="196"/>
    </location>
</feature>
<dbReference type="STRING" id="4536.A0A0E0GAG8"/>
<evidence type="ECO:0000256" key="4">
    <source>
        <dbReference type="ARBA" id="ARBA00022806"/>
    </source>
</evidence>
<reference evidence="10" key="2">
    <citation type="submission" date="2018-04" db="EMBL/GenBank/DDBJ databases">
        <title>OnivRS2 (Oryza nivara Reference Sequence Version 2).</title>
        <authorList>
            <person name="Zhang J."/>
            <person name="Kudrna D."/>
            <person name="Lee S."/>
            <person name="Talag J."/>
            <person name="Rajasekar S."/>
            <person name="Welchert J."/>
            <person name="Hsing Y.-I."/>
            <person name="Wing R.A."/>
        </authorList>
    </citation>
    <scope>NUCLEOTIDE SEQUENCE [LARGE SCALE GENOMIC DNA]</scope>
    <source>
        <strain evidence="10">SL10</strain>
    </source>
</reference>